<protein>
    <recommendedName>
        <fullName evidence="5">Carbohydrate kinase PfkB domain-containing protein</fullName>
    </recommendedName>
</protein>
<dbReference type="GO" id="GO:0016301">
    <property type="term" value="F:kinase activity"/>
    <property type="evidence" value="ECO:0007669"/>
    <property type="project" value="UniProtKB-KW"/>
</dbReference>
<organism evidence="6">
    <name type="scientific">Dunaliella tertiolecta</name>
    <name type="common">Green alga</name>
    <dbReference type="NCBI Taxonomy" id="3047"/>
    <lineage>
        <taxon>Eukaryota</taxon>
        <taxon>Viridiplantae</taxon>
        <taxon>Chlorophyta</taxon>
        <taxon>core chlorophytes</taxon>
        <taxon>Chlorophyceae</taxon>
        <taxon>CS clade</taxon>
        <taxon>Chlamydomonadales</taxon>
        <taxon>Dunaliellaceae</taxon>
        <taxon>Dunaliella</taxon>
    </lineage>
</organism>
<evidence type="ECO:0000256" key="4">
    <source>
        <dbReference type="SAM" id="MobiDB-lite"/>
    </source>
</evidence>
<gene>
    <name evidence="6" type="ORF">DTER00134_LOCUS6974</name>
</gene>
<sequence length="649" mass="66635">MVRLGKSFPTRLGKRGLQTWRRVPAGRNSNISRSSSSNTLAKPGSTAAQALVTSQHTTARLIPTSLAGPSMPSTQRAQDPQWTSRSVLGLSQAMVDFTACVPESFLKQCNVEKGARRVISLQERHEVIESLDRMGCSSTVSPGGSVANTLVDVARLSAASGGPPVRVSMAGSVGTDALGCYFNAQMKKAGVNMLVDPINPSHTGTVMVLTTPDAQRSFLSFFDSGEMQLTPHLVQAISSTKMLVIEGYMLELPGAAQCLHAIASLARSQGVQVALTAGDPGVVERHRSTMQNLMSSGLVDVLFSNCEEATALLKDVVPGDGGFGSRPQNASPTSATNTNATAQSSSQEASHVGLVGASRSSSVDAAARMSLDSSSGGGDAAGGARRSLEAVRRGVVGARDSCGCEEGLRAMAEGSEPRPHDCDEGWHGAWWEKARSVGAKGSRHEDRSGTTSVGAVSVEGGSASGSGQLVMGSSGSLSSLTSSVQGQGSAGGASNSSAHIVSNNNSSSSSDAILADKGAREGMTAKDAAAMIAAHVPIVIVTDGSRGSCVGVRGQVYQLPPHLVEDPVDVCGAGDAYAAGILFAIMQGHDLCTAGQFAARTAAAVVSRHGAQLAEADAEELVRHLPNHVLLPQHWPEAGLVVVPTSAPA</sequence>
<name>A0A7S3QSJ9_DUNTE</name>
<dbReference type="PROSITE" id="PS00584">
    <property type="entry name" value="PFKB_KINASES_2"/>
    <property type="match status" value="1"/>
</dbReference>
<dbReference type="Gene3D" id="3.40.1190.20">
    <property type="match status" value="2"/>
</dbReference>
<feature type="domain" description="Carbohydrate kinase PfkB" evidence="5">
    <location>
        <begin position="526"/>
        <end position="613"/>
    </location>
</feature>
<dbReference type="EMBL" id="HBIP01012306">
    <property type="protein sequence ID" value="CAE0491901.1"/>
    <property type="molecule type" value="Transcribed_RNA"/>
</dbReference>
<dbReference type="InterPro" id="IPR029056">
    <property type="entry name" value="Ribokinase-like"/>
</dbReference>
<feature type="region of interest" description="Disordered" evidence="4">
    <location>
        <begin position="322"/>
        <end position="357"/>
    </location>
</feature>
<evidence type="ECO:0000256" key="3">
    <source>
        <dbReference type="ARBA" id="ARBA00022777"/>
    </source>
</evidence>
<dbReference type="PANTHER" id="PTHR43320:SF3">
    <property type="entry name" value="CARBOHYDRATE KINASE PFKB DOMAIN-CONTAINING PROTEIN"/>
    <property type="match status" value="1"/>
</dbReference>
<evidence type="ECO:0000259" key="5">
    <source>
        <dbReference type="Pfam" id="PF00294"/>
    </source>
</evidence>
<feature type="compositionally biased region" description="Low complexity" evidence="4">
    <location>
        <begin position="449"/>
        <end position="510"/>
    </location>
</feature>
<dbReference type="AlphaFoldDB" id="A0A7S3QSJ9"/>
<dbReference type="InterPro" id="IPR052700">
    <property type="entry name" value="Carb_kinase_PfkB-like"/>
</dbReference>
<dbReference type="SUPFAM" id="SSF53613">
    <property type="entry name" value="Ribokinase-like"/>
    <property type="match status" value="2"/>
</dbReference>
<dbReference type="InterPro" id="IPR011611">
    <property type="entry name" value="PfkB_dom"/>
</dbReference>
<evidence type="ECO:0000256" key="2">
    <source>
        <dbReference type="ARBA" id="ARBA00022679"/>
    </source>
</evidence>
<feature type="region of interest" description="Disordered" evidence="4">
    <location>
        <begin position="366"/>
        <end position="385"/>
    </location>
</feature>
<proteinExistence type="inferred from homology"/>
<comment type="similarity">
    <text evidence="1">Belongs to the carbohydrate kinase PfkB family.</text>
</comment>
<evidence type="ECO:0000313" key="6">
    <source>
        <dbReference type="EMBL" id="CAE0491901.1"/>
    </source>
</evidence>
<dbReference type="PANTHER" id="PTHR43320">
    <property type="entry name" value="SUGAR KINASE"/>
    <property type="match status" value="1"/>
</dbReference>
<dbReference type="Gene3D" id="3.30.1110.10">
    <property type="match status" value="1"/>
</dbReference>
<feature type="domain" description="Carbohydrate kinase PfkB" evidence="5">
    <location>
        <begin position="139"/>
        <end position="314"/>
    </location>
</feature>
<reference evidence="6" key="1">
    <citation type="submission" date="2021-01" db="EMBL/GenBank/DDBJ databases">
        <authorList>
            <person name="Corre E."/>
            <person name="Pelletier E."/>
            <person name="Niang G."/>
            <person name="Scheremetjew M."/>
            <person name="Finn R."/>
            <person name="Kale V."/>
            <person name="Holt S."/>
            <person name="Cochrane G."/>
            <person name="Meng A."/>
            <person name="Brown T."/>
            <person name="Cohen L."/>
        </authorList>
    </citation>
    <scope>NUCLEOTIDE SEQUENCE</scope>
    <source>
        <strain evidence="6">CCMP1320</strain>
    </source>
</reference>
<dbReference type="InterPro" id="IPR002173">
    <property type="entry name" value="Carboh/pur_kinase_PfkB_CS"/>
</dbReference>
<feature type="region of interest" description="Disordered" evidence="4">
    <location>
        <begin position="437"/>
        <end position="510"/>
    </location>
</feature>
<keyword evidence="3" id="KW-0418">Kinase</keyword>
<feature type="region of interest" description="Disordered" evidence="4">
    <location>
        <begin position="1"/>
        <end position="45"/>
    </location>
</feature>
<feature type="compositionally biased region" description="Low complexity" evidence="4">
    <location>
        <begin position="27"/>
        <end position="38"/>
    </location>
</feature>
<feature type="compositionally biased region" description="Low complexity" evidence="4">
    <location>
        <begin position="328"/>
        <end position="347"/>
    </location>
</feature>
<accession>A0A7S3QSJ9</accession>
<evidence type="ECO:0000256" key="1">
    <source>
        <dbReference type="ARBA" id="ARBA00010688"/>
    </source>
</evidence>
<dbReference type="Pfam" id="PF00294">
    <property type="entry name" value="PfkB"/>
    <property type="match status" value="2"/>
</dbReference>
<keyword evidence="2" id="KW-0808">Transferase</keyword>